<dbReference type="InterPro" id="IPR050177">
    <property type="entry name" value="Lipid_A_modif_metabolic_enz"/>
</dbReference>
<keyword evidence="2" id="KW-0408">Iron</keyword>
<protein>
    <submittedName>
        <fullName evidence="5">NAD-dependent epimerase/dehydratase</fullName>
    </submittedName>
</protein>
<dbReference type="Pfam" id="PF00037">
    <property type="entry name" value="Fer4"/>
    <property type="match status" value="1"/>
</dbReference>
<dbReference type="Pfam" id="PF01370">
    <property type="entry name" value="Epimerase"/>
    <property type="match status" value="1"/>
</dbReference>
<evidence type="ECO:0000313" key="6">
    <source>
        <dbReference type="Proteomes" id="UP000000739"/>
    </source>
</evidence>
<evidence type="ECO:0000256" key="1">
    <source>
        <dbReference type="ARBA" id="ARBA00022723"/>
    </source>
</evidence>
<dbReference type="KEGG" id="dal:Dalk_2538"/>
<sequence length="587" mass="65615">MGKTIAVTGVNSYFASTLLPQLQADPEVEKIIGIDVTPWRGGFSKVEFHREDIRSKAIEDLFKDVDAVFHLAFVVSEIQDKKKTFDINIQGSKNVFQACVKNQVRKVVYTSSNTVYGAYKEIPLYVDEEQPVFRNKESYYNQSKVDVEAFALDFFKGHPDIVFTIIRAALLFGPHTNNMFTDVYKSKVTAMPLGSVAHIHYIHEDDLGEALHLAFTHDLPGIYNVGADDAVSSYWTFRKAGLKVVPLPLFMLKPIADAAFKLRMLPASSGWLVIASNTIFSSNAKFKNATGWKPKYTSRETFLSYLKANQKVKEEKFCQAWVGFLWKRNYLLKGAMGVLKNSIRATSVPVIRKVMPWMDVQKNSFTYLPVNATMEAANEVMLPQVVHDYIDQADNLIIMNKCGCRSAQNCQHHTHEVGCLFMGDTTLEFPKGISRKATKEEAHAHVEKAISAGLVPMAGKVRVDNDIFLVKDRQKLLSVCFCCHCCCMMTYFKHIPPEQLDHVMTPVEGLTMTITDDCNGCGVCLDTCGFDAIKIENGKAVQTDACRGCGRCATYCPLGAVHLSLDNPNAVEDVKTRIARYVNVKSA</sequence>
<dbReference type="Proteomes" id="UP000000739">
    <property type="component" value="Chromosome"/>
</dbReference>
<name>B8FFH1_DESAL</name>
<dbReference type="eggNOG" id="COG1148">
    <property type="taxonomic scope" value="Bacteria"/>
</dbReference>
<dbReference type="InterPro" id="IPR017896">
    <property type="entry name" value="4Fe4S_Fe-S-bd"/>
</dbReference>
<reference evidence="5 6" key="1">
    <citation type="journal article" date="2012" name="Environ. Microbiol.">
        <title>The genome sequence of Desulfatibacillum alkenivorans AK-01: a blueprint for anaerobic alkane oxidation.</title>
        <authorList>
            <person name="Callaghan A.V."/>
            <person name="Morris B.E."/>
            <person name="Pereira I.A."/>
            <person name="McInerney M.J."/>
            <person name="Austin R.N."/>
            <person name="Groves J.T."/>
            <person name="Kukor J.J."/>
            <person name="Suflita J.M."/>
            <person name="Young L.Y."/>
            <person name="Zylstra G.J."/>
            <person name="Wawrik B."/>
        </authorList>
    </citation>
    <scope>NUCLEOTIDE SEQUENCE [LARGE SCALE GENOMIC DNA]</scope>
    <source>
        <strain evidence="5 6">AK-01</strain>
    </source>
</reference>
<dbReference type="InterPro" id="IPR001509">
    <property type="entry name" value="Epimerase_deHydtase"/>
</dbReference>
<dbReference type="GO" id="GO:0051536">
    <property type="term" value="F:iron-sulfur cluster binding"/>
    <property type="evidence" value="ECO:0007669"/>
    <property type="project" value="UniProtKB-KW"/>
</dbReference>
<dbReference type="eggNOG" id="COG0451">
    <property type="taxonomic scope" value="Bacteria"/>
</dbReference>
<dbReference type="PROSITE" id="PS51379">
    <property type="entry name" value="4FE4S_FER_2"/>
    <property type="match status" value="2"/>
</dbReference>
<proteinExistence type="predicted"/>
<dbReference type="InterPro" id="IPR017900">
    <property type="entry name" value="4Fe4S_Fe_S_CS"/>
</dbReference>
<evidence type="ECO:0000256" key="2">
    <source>
        <dbReference type="ARBA" id="ARBA00023004"/>
    </source>
</evidence>
<dbReference type="GO" id="GO:0046872">
    <property type="term" value="F:metal ion binding"/>
    <property type="evidence" value="ECO:0007669"/>
    <property type="project" value="UniProtKB-KW"/>
</dbReference>
<dbReference type="InterPro" id="IPR036291">
    <property type="entry name" value="NAD(P)-bd_dom_sf"/>
</dbReference>
<evidence type="ECO:0000259" key="4">
    <source>
        <dbReference type="PROSITE" id="PS51379"/>
    </source>
</evidence>
<dbReference type="Gene3D" id="3.30.70.20">
    <property type="match status" value="1"/>
</dbReference>
<accession>B8FFH1</accession>
<dbReference type="PANTHER" id="PTHR43245">
    <property type="entry name" value="BIFUNCTIONAL POLYMYXIN RESISTANCE PROTEIN ARNA"/>
    <property type="match status" value="1"/>
</dbReference>
<dbReference type="SUPFAM" id="SSF54862">
    <property type="entry name" value="4Fe-4S ferredoxins"/>
    <property type="match status" value="1"/>
</dbReference>
<dbReference type="SUPFAM" id="SSF51735">
    <property type="entry name" value="NAD(P)-binding Rossmann-fold domains"/>
    <property type="match status" value="1"/>
</dbReference>
<keyword evidence="3" id="KW-0411">Iron-sulfur</keyword>
<gene>
    <name evidence="5" type="ordered locus">Dalk_2538</name>
</gene>
<dbReference type="HOGENOM" id="CLU_462896_0_0_7"/>
<feature type="domain" description="4Fe-4S ferredoxin-type" evidence="4">
    <location>
        <begin position="509"/>
        <end position="536"/>
    </location>
</feature>
<evidence type="ECO:0000313" key="5">
    <source>
        <dbReference type="EMBL" id="ACL04231.1"/>
    </source>
</evidence>
<evidence type="ECO:0000256" key="3">
    <source>
        <dbReference type="ARBA" id="ARBA00023014"/>
    </source>
</evidence>
<dbReference type="RefSeq" id="WP_015947304.1">
    <property type="nucleotide sequence ID" value="NC_011768.1"/>
</dbReference>
<dbReference type="EMBL" id="CP001322">
    <property type="protein sequence ID" value="ACL04231.1"/>
    <property type="molecule type" value="Genomic_DNA"/>
</dbReference>
<dbReference type="AlphaFoldDB" id="B8FFH1"/>
<dbReference type="PROSITE" id="PS00198">
    <property type="entry name" value="4FE4S_FER_1"/>
    <property type="match status" value="1"/>
</dbReference>
<dbReference type="Gene3D" id="3.40.50.720">
    <property type="entry name" value="NAD(P)-binding Rossmann-like Domain"/>
    <property type="match status" value="1"/>
</dbReference>
<keyword evidence="1" id="KW-0479">Metal-binding</keyword>
<feature type="domain" description="4Fe-4S ferredoxin-type" evidence="4">
    <location>
        <begin position="537"/>
        <end position="566"/>
    </location>
</feature>
<dbReference type="PANTHER" id="PTHR43245:SF52">
    <property type="entry name" value="NAD-DEPENDENT EPIMERASE_DEHYDRATASE"/>
    <property type="match status" value="1"/>
</dbReference>
<keyword evidence="6" id="KW-1185">Reference proteome</keyword>
<organism evidence="5 6">
    <name type="scientific">Desulfatibacillum aliphaticivorans</name>
    <dbReference type="NCBI Taxonomy" id="218208"/>
    <lineage>
        <taxon>Bacteria</taxon>
        <taxon>Pseudomonadati</taxon>
        <taxon>Thermodesulfobacteriota</taxon>
        <taxon>Desulfobacteria</taxon>
        <taxon>Desulfobacterales</taxon>
        <taxon>Desulfatibacillaceae</taxon>
        <taxon>Desulfatibacillum</taxon>
    </lineage>
</organism>